<proteinExistence type="predicted"/>
<dbReference type="InterPro" id="IPR036102">
    <property type="entry name" value="OsmC/Ohrsf"/>
</dbReference>
<evidence type="ECO:0000313" key="2">
    <source>
        <dbReference type="Proteomes" id="UP000316330"/>
    </source>
</evidence>
<sequence length="140" mass="15443">MRVITKWQGKKFFQATGPSEYPINMDATPSWGGEGNGASPVEVLIGSLAGCIGMDIVLILEKFLPSIERIEIEANGVRKEEAPKGFTDIELTFHVDGDIPDYRIWKAIEMGTEKYCSVSDSLSAKITHRVILNGTEIIKN</sequence>
<protein>
    <submittedName>
        <fullName evidence="1">OsmC family protein</fullName>
    </submittedName>
</protein>
<dbReference type="InterPro" id="IPR015946">
    <property type="entry name" value="KH_dom-like_a/b"/>
</dbReference>
<dbReference type="AlphaFoldDB" id="A0A559JTF1"/>
<dbReference type="OrthoDB" id="9804010at2"/>
<dbReference type="EMBL" id="VNJJ01000002">
    <property type="protein sequence ID" value="TVY03162.1"/>
    <property type="molecule type" value="Genomic_DNA"/>
</dbReference>
<dbReference type="Pfam" id="PF02566">
    <property type="entry name" value="OsmC"/>
    <property type="match status" value="1"/>
</dbReference>
<dbReference type="Proteomes" id="UP000316330">
    <property type="component" value="Unassembled WGS sequence"/>
</dbReference>
<dbReference type="Gene3D" id="3.30.300.20">
    <property type="match status" value="1"/>
</dbReference>
<dbReference type="PANTHER" id="PTHR34352:SF1">
    <property type="entry name" value="PROTEIN YHFA"/>
    <property type="match status" value="1"/>
</dbReference>
<evidence type="ECO:0000313" key="1">
    <source>
        <dbReference type="EMBL" id="TVY03162.1"/>
    </source>
</evidence>
<dbReference type="InterPro" id="IPR003718">
    <property type="entry name" value="OsmC/Ohr_fam"/>
</dbReference>
<dbReference type="SUPFAM" id="SSF82784">
    <property type="entry name" value="OsmC-like"/>
    <property type="match status" value="1"/>
</dbReference>
<organism evidence="1 2">
    <name type="scientific">Cohnella terricola</name>
    <dbReference type="NCBI Taxonomy" id="1289167"/>
    <lineage>
        <taxon>Bacteria</taxon>
        <taxon>Bacillati</taxon>
        <taxon>Bacillota</taxon>
        <taxon>Bacilli</taxon>
        <taxon>Bacillales</taxon>
        <taxon>Paenibacillaceae</taxon>
        <taxon>Cohnella</taxon>
    </lineage>
</organism>
<dbReference type="PANTHER" id="PTHR34352">
    <property type="entry name" value="PROTEIN YHFA"/>
    <property type="match status" value="1"/>
</dbReference>
<keyword evidence="2" id="KW-1185">Reference proteome</keyword>
<name>A0A559JTF1_9BACL</name>
<accession>A0A559JTF1</accession>
<reference evidence="1 2" key="1">
    <citation type="submission" date="2019-07" db="EMBL/GenBank/DDBJ databases">
        <authorList>
            <person name="Kim J."/>
        </authorList>
    </citation>
    <scope>NUCLEOTIDE SEQUENCE [LARGE SCALE GENOMIC DNA]</scope>
    <source>
        <strain evidence="1 2">G13</strain>
    </source>
</reference>
<comment type="caution">
    <text evidence="1">The sequence shown here is derived from an EMBL/GenBank/DDBJ whole genome shotgun (WGS) entry which is preliminary data.</text>
</comment>
<dbReference type="RefSeq" id="WP_144698884.1">
    <property type="nucleotide sequence ID" value="NZ_VNJJ01000002.1"/>
</dbReference>
<gene>
    <name evidence="1" type="ORF">FPZ45_04600</name>
</gene>